<evidence type="ECO:0000313" key="5">
    <source>
        <dbReference type="EMBL" id="GMG42166.1"/>
    </source>
</evidence>
<dbReference type="PANTHER" id="PTHR28049">
    <property type="entry name" value="TRANSMEMBRANE PROTEIN YOR223W"/>
    <property type="match status" value="1"/>
</dbReference>
<dbReference type="Pfam" id="PF10302">
    <property type="entry name" value="Dsc3_N"/>
    <property type="match status" value="1"/>
</dbReference>
<feature type="region of interest" description="Disordered" evidence="1">
    <location>
        <begin position="99"/>
        <end position="118"/>
    </location>
</feature>
<evidence type="ECO:0000313" key="6">
    <source>
        <dbReference type="Proteomes" id="UP001165063"/>
    </source>
</evidence>
<proteinExistence type="predicted"/>
<feature type="domain" description="DSC E3 ubiquitin ligase complex subunit 3 C-terminal" evidence="4">
    <location>
        <begin position="159"/>
        <end position="306"/>
    </location>
</feature>
<dbReference type="InterPro" id="IPR045226">
    <property type="entry name" value="Dsc3"/>
</dbReference>
<feature type="transmembrane region" description="Helical" evidence="2">
    <location>
        <begin position="258"/>
        <end position="278"/>
    </location>
</feature>
<feature type="transmembrane region" description="Helical" evidence="2">
    <location>
        <begin position="290"/>
        <end position="308"/>
    </location>
</feature>
<dbReference type="GO" id="GO:0044695">
    <property type="term" value="C:Dsc E3 ubiquitin ligase complex"/>
    <property type="evidence" value="ECO:0007669"/>
    <property type="project" value="InterPro"/>
</dbReference>
<feature type="region of interest" description="Disordered" evidence="1">
    <location>
        <begin position="1"/>
        <end position="20"/>
    </location>
</feature>
<comment type="caution">
    <text evidence="5">The sequence shown here is derived from an EMBL/GenBank/DDBJ whole genome shotgun (WGS) entry which is preliminary data.</text>
</comment>
<keyword evidence="2" id="KW-0812">Transmembrane</keyword>
<feature type="compositionally biased region" description="Polar residues" evidence="1">
    <location>
        <begin position="7"/>
        <end position="20"/>
    </location>
</feature>
<sequence>MAPNILPLNSSDLKKQGSSKQAYTPRSFEFVIRFTNGNHDLVIPVNSNSLLHDVSTRFIRREIRNSNKELTTKRLKLIHNGRVLMDHTDFQKELKYLITPPEPTSASGDDNSSGSANNANQPVRIYIHCLIGENLSRAELAKEEELERQPEKSTTEAPKGFDRLLSQGFSQQDILELRAQFQEIHGSLLQNQTEEALRELEDRWIDSTVNNEIDEFPSGLAATLGSAQTTAGNGQDGAAGGAETGTPLAREANMHMHLFFGVSIGYLLGVFALFLLCLEDVGHLNRRTKMAVVAGVFVNFAFGILKAWS</sequence>
<protein>
    <submittedName>
        <fullName evidence="5">Unnamed protein product</fullName>
    </submittedName>
</protein>
<feature type="region of interest" description="Disordered" evidence="1">
    <location>
        <begin position="141"/>
        <end position="160"/>
    </location>
</feature>
<dbReference type="Pfam" id="PF13373">
    <property type="entry name" value="Dsc3_C"/>
    <property type="match status" value="1"/>
</dbReference>
<name>A0A9W6Z350_AMBMO</name>
<dbReference type="InterPro" id="IPR019413">
    <property type="entry name" value="Dsc3_ub-like_dom"/>
</dbReference>
<keyword evidence="2" id="KW-0472">Membrane</keyword>
<accession>A0A9W6Z350</accession>
<gene>
    <name evidence="5" type="ORF">Amon01_000658300</name>
</gene>
<dbReference type="AlphaFoldDB" id="A0A9W6Z350"/>
<feature type="compositionally biased region" description="Low complexity" evidence="1">
    <location>
        <begin position="105"/>
        <end position="118"/>
    </location>
</feature>
<evidence type="ECO:0000259" key="3">
    <source>
        <dbReference type="Pfam" id="PF10302"/>
    </source>
</evidence>
<evidence type="ECO:0000256" key="2">
    <source>
        <dbReference type="SAM" id="Phobius"/>
    </source>
</evidence>
<organism evidence="5 6">
    <name type="scientific">Ambrosiozyma monospora</name>
    <name type="common">Yeast</name>
    <name type="synonym">Endomycopsis monosporus</name>
    <dbReference type="NCBI Taxonomy" id="43982"/>
    <lineage>
        <taxon>Eukaryota</taxon>
        <taxon>Fungi</taxon>
        <taxon>Dikarya</taxon>
        <taxon>Ascomycota</taxon>
        <taxon>Saccharomycotina</taxon>
        <taxon>Pichiomycetes</taxon>
        <taxon>Pichiales</taxon>
        <taxon>Pichiaceae</taxon>
        <taxon>Ambrosiozyma</taxon>
    </lineage>
</organism>
<evidence type="ECO:0000256" key="1">
    <source>
        <dbReference type="SAM" id="MobiDB-lite"/>
    </source>
</evidence>
<dbReference type="PANTHER" id="PTHR28049:SF1">
    <property type="entry name" value="DSC E3 UBIQUITIN LIGASE COMPLEX SUBUNIT 3"/>
    <property type="match status" value="1"/>
</dbReference>
<keyword evidence="2" id="KW-1133">Transmembrane helix</keyword>
<dbReference type="GO" id="GO:0005783">
    <property type="term" value="C:endoplasmic reticulum"/>
    <property type="evidence" value="ECO:0007669"/>
    <property type="project" value="TreeGrafter"/>
</dbReference>
<feature type="domain" description="DSC E3 ubiquitin ligase complex subunit 3 ubiquitin-like" evidence="3">
    <location>
        <begin position="30"/>
        <end position="133"/>
    </location>
</feature>
<dbReference type="OrthoDB" id="2556122at2759"/>
<dbReference type="EMBL" id="BSXU01004252">
    <property type="protein sequence ID" value="GMG42166.1"/>
    <property type="molecule type" value="Genomic_DNA"/>
</dbReference>
<evidence type="ECO:0000259" key="4">
    <source>
        <dbReference type="Pfam" id="PF13373"/>
    </source>
</evidence>
<dbReference type="InterPro" id="IPR025390">
    <property type="entry name" value="Dsc3_C"/>
</dbReference>
<dbReference type="Proteomes" id="UP001165063">
    <property type="component" value="Unassembled WGS sequence"/>
</dbReference>
<reference evidence="5" key="1">
    <citation type="submission" date="2023-04" db="EMBL/GenBank/DDBJ databases">
        <title>Ambrosiozyma monospora NBRC 1965.</title>
        <authorList>
            <person name="Ichikawa N."/>
            <person name="Sato H."/>
            <person name="Tonouchi N."/>
        </authorList>
    </citation>
    <scope>NUCLEOTIDE SEQUENCE</scope>
    <source>
        <strain evidence="5">NBRC 1965</strain>
    </source>
</reference>
<keyword evidence="6" id="KW-1185">Reference proteome</keyword>